<dbReference type="InterPro" id="IPR054722">
    <property type="entry name" value="PolX-like_BBD"/>
</dbReference>
<evidence type="ECO:0000259" key="4">
    <source>
        <dbReference type="Pfam" id="PF25597"/>
    </source>
</evidence>
<dbReference type="InterPro" id="IPR057670">
    <property type="entry name" value="SH3_retrovirus"/>
</dbReference>
<reference evidence="5 6" key="1">
    <citation type="journal article" date="2018" name="PLoS Genet.">
        <title>Population sequencing reveals clonal diversity and ancestral inbreeding in the grapevine cultivar Chardonnay.</title>
        <authorList>
            <person name="Roach M.J."/>
            <person name="Johnson D.L."/>
            <person name="Bohlmann J."/>
            <person name="van Vuuren H.J."/>
            <person name="Jones S.J."/>
            <person name="Pretorius I.S."/>
            <person name="Schmidt S.A."/>
            <person name="Borneman A.R."/>
        </authorList>
    </citation>
    <scope>NUCLEOTIDE SEQUENCE [LARGE SCALE GENOMIC DNA]</scope>
    <source>
        <strain evidence="6">cv. Chardonnay</strain>
        <tissue evidence="5">Leaf</tissue>
    </source>
</reference>
<feature type="domain" description="Retroviral polymerase SH3-like" evidence="4">
    <location>
        <begin position="361"/>
        <end position="398"/>
    </location>
</feature>
<dbReference type="GO" id="GO:0006508">
    <property type="term" value="P:proteolysis"/>
    <property type="evidence" value="ECO:0007669"/>
    <property type="project" value="UniProtKB-KW"/>
</dbReference>
<keyword evidence="1" id="KW-0645">Protease</keyword>
<evidence type="ECO:0000313" key="5">
    <source>
        <dbReference type="EMBL" id="RVX13343.1"/>
    </source>
</evidence>
<proteinExistence type="predicted"/>
<name>A0A438JWM8_VITVI</name>
<gene>
    <name evidence="5" type="primary">POLX_1439</name>
    <name evidence="5" type="ORF">CK203_020960</name>
</gene>
<dbReference type="GO" id="GO:0008233">
    <property type="term" value="F:peptidase activity"/>
    <property type="evidence" value="ECO:0007669"/>
    <property type="project" value="UniProtKB-KW"/>
</dbReference>
<dbReference type="GO" id="GO:0003676">
    <property type="term" value="F:nucleic acid binding"/>
    <property type="evidence" value="ECO:0007669"/>
    <property type="project" value="InterPro"/>
</dbReference>
<organism evidence="5 6">
    <name type="scientific">Vitis vinifera</name>
    <name type="common">Grape</name>
    <dbReference type="NCBI Taxonomy" id="29760"/>
    <lineage>
        <taxon>Eukaryota</taxon>
        <taxon>Viridiplantae</taxon>
        <taxon>Streptophyta</taxon>
        <taxon>Embryophyta</taxon>
        <taxon>Tracheophyta</taxon>
        <taxon>Spermatophyta</taxon>
        <taxon>Magnoliopsida</taxon>
        <taxon>eudicotyledons</taxon>
        <taxon>Gunneridae</taxon>
        <taxon>Pentapetalae</taxon>
        <taxon>rosids</taxon>
        <taxon>Vitales</taxon>
        <taxon>Vitaceae</taxon>
        <taxon>Viteae</taxon>
        <taxon>Vitis</taxon>
    </lineage>
</organism>
<dbReference type="InterPro" id="IPR036397">
    <property type="entry name" value="RNaseH_sf"/>
</dbReference>
<accession>A0A438JWM8</accession>
<evidence type="ECO:0000259" key="2">
    <source>
        <dbReference type="Pfam" id="PF13976"/>
    </source>
</evidence>
<feature type="domain" description="Retrovirus-related Pol polyprotein from transposon TNT 1-94-like beta-barrel" evidence="3">
    <location>
        <begin position="119"/>
        <end position="199"/>
    </location>
</feature>
<dbReference type="InterPro" id="IPR012337">
    <property type="entry name" value="RNaseH-like_sf"/>
</dbReference>
<evidence type="ECO:0000256" key="1">
    <source>
        <dbReference type="ARBA" id="ARBA00022670"/>
    </source>
</evidence>
<evidence type="ECO:0000259" key="3">
    <source>
        <dbReference type="Pfam" id="PF22936"/>
    </source>
</evidence>
<dbReference type="Pfam" id="PF22936">
    <property type="entry name" value="Pol_BBD"/>
    <property type="match status" value="1"/>
</dbReference>
<dbReference type="Pfam" id="PF13976">
    <property type="entry name" value="gag_pre-integrs"/>
    <property type="match status" value="1"/>
</dbReference>
<comment type="caution">
    <text evidence="5">The sequence shown here is derived from an EMBL/GenBank/DDBJ whole genome shotgun (WGS) entry which is preliminary data.</text>
</comment>
<dbReference type="SUPFAM" id="SSF53098">
    <property type="entry name" value="Ribonuclease H-like"/>
    <property type="match status" value="1"/>
</dbReference>
<dbReference type="PANTHER" id="PTHR42648">
    <property type="entry name" value="TRANSPOSASE, PUTATIVE-RELATED"/>
    <property type="match status" value="1"/>
</dbReference>
<dbReference type="PANTHER" id="PTHR42648:SF31">
    <property type="entry name" value="RNA-DIRECTED DNA POLYMERASE"/>
    <property type="match status" value="1"/>
</dbReference>
<feature type="domain" description="GAG-pre-integrase" evidence="2">
    <location>
        <begin position="225"/>
        <end position="292"/>
    </location>
</feature>
<dbReference type="EMBL" id="QGNW01000024">
    <property type="protein sequence ID" value="RVX13343.1"/>
    <property type="molecule type" value="Genomic_DNA"/>
</dbReference>
<protein>
    <submittedName>
        <fullName evidence="5">Retrovirus-related Pol polyprotein from transposon TNT 1-94</fullName>
    </submittedName>
</protein>
<dbReference type="InterPro" id="IPR039537">
    <property type="entry name" value="Retrotran_Ty1/copia-like"/>
</dbReference>
<dbReference type="Proteomes" id="UP000288805">
    <property type="component" value="Unassembled WGS sequence"/>
</dbReference>
<dbReference type="Gene3D" id="3.30.420.10">
    <property type="entry name" value="Ribonuclease H-like superfamily/Ribonuclease H"/>
    <property type="match status" value="1"/>
</dbReference>
<dbReference type="AlphaFoldDB" id="A0A438JWM8"/>
<keyword evidence="1" id="KW-0378">Hydrolase</keyword>
<dbReference type="Pfam" id="PF25597">
    <property type="entry name" value="SH3_retrovirus"/>
    <property type="match status" value="1"/>
</dbReference>
<evidence type="ECO:0000313" key="6">
    <source>
        <dbReference type="Proteomes" id="UP000288805"/>
    </source>
</evidence>
<dbReference type="InterPro" id="IPR025724">
    <property type="entry name" value="GAG-pre-integrase_dom"/>
</dbReference>
<sequence>MSTTKYDIEKFNGRNDFELWKMNMKAILIQQGVEKALLPDIDLPKSMTEKEISKSKGKKDYRNVKCYHCNKMGHIRRIAQIKQEEEEKPQAQGSFSIIDDGYDSAKVLTITLNQNHEEWVLDSGCTYHMCPRIDWFSSYQEFNGGNVLLGNNMSCSVVGIGTVAINMFDGMKSTLKEVRHVPDLKINLISLGTLDESGYNFKPENRKLTISKGAMVIMKGQKRNGLYILEGHTLKGLVGSVLRTKTNKTILWHRRLGHLSDRGLKELHKHGLLCGDSISKIDFCQYCILSKQHRLAFKVAIHKSKDVLEYVQSDLWGSARVSTHCGNKYFLSLIDDYSRKVWLYLLKTKDEHIVLTKIFGCTAYVHQSEGKLEPRSIKCIFLGHPEGVKGYRLWNKESPGTKEDSENRSLTLDKDHFEFEVELSSQDDLIAYALLTAMEYEESESLSYQEVINNNESMKWFIAMSEEFESLQKKSDLGACRKKAKSKSACKDKSQIQEVKRILKSEFDMIDLGMQEEYLAWKLFTANPSREHWNGVKWLLQYVRGSLGVGLEVWISKEGVGITGMWIQICWDLDKRRSTTATEAMKEALWFKDMLRSLEYHFIRETVSSGAMKLEKISTTDNPANMATKVLPVSKYRYCLDLVQVMCN</sequence>